<dbReference type="InterPro" id="IPR050090">
    <property type="entry name" value="Tyrosine_recombinase_XerCD"/>
</dbReference>
<dbReference type="Pfam" id="PF00589">
    <property type="entry name" value="Phage_integrase"/>
    <property type="match status" value="1"/>
</dbReference>
<evidence type="ECO:0000256" key="3">
    <source>
        <dbReference type="ARBA" id="ARBA00023172"/>
    </source>
</evidence>
<dbReference type="PANTHER" id="PTHR30349:SF41">
    <property type="entry name" value="INTEGRASE_RECOMBINASE PROTEIN MJ0367-RELATED"/>
    <property type="match status" value="1"/>
</dbReference>
<dbReference type="InterPro" id="IPR013762">
    <property type="entry name" value="Integrase-like_cat_sf"/>
</dbReference>
<feature type="domain" description="Tyr recombinase" evidence="4">
    <location>
        <begin position="134"/>
        <end position="339"/>
    </location>
</feature>
<dbReference type="GO" id="GO:0003677">
    <property type="term" value="F:DNA binding"/>
    <property type="evidence" value="ECO:0007669"/>
    <property type="project" value="UniProtKB-KW"/>
</dbReference>
<dbReference type="GO" id="GO:0006310">
    <property type="term" value="P:DNA recombination"/>
    <property type="evidence" value="ECO:0007669"/>
    <property type="project" value="UniProtKB-KW"/>
</dbReference>
<gene>
    <name evidence="5" type="ORF">AQJ54_42545</name>
</gene>
<keyword evidence="3" id="KW-0233">DNA recombination</keyword>
<evidence type="ECO:0000313" key="5">
    <source>
        <dbReference type="EMBL" id="KUN58229.1"/>
    </source>
</evidence>
<protein>
    <submittedName>
        <fullName evidence="5">Integrase</fullName>
    </submittedName>
</protein>
<organism evidence="5 6">
    <name type="scientific">Streptomyces griseorubiginosus</name>
    <dbReference type="NCBI Taxonomy" id="67304"/>
    <lineage>
        <taxon>Bacteria</taxon>
        <taxon>Bacillati</taxon>
        <taxon>Actinomycetota</taxon>
        <taxon>Actinomycetes</taxon>
        <taxon>Kitasatosporales</taxon>
        <taxon>Streptomycetaceae</taxon>
        <taxon>Streptomyces</taxon>
    </lineage>
</organism>
<name>A0A124HVE8_9ACTN</name>
<evidence type="ECO:0000313" key="6">
    <source>
        <dbReference type="Proteomes" id="UP000054375"/>
    </source>
</evidence>
<dbReference type="SUPFAM" id="SSF56349">
    <property type="entry name" value="DNA breaking-rejoining enzymes"/>
    <property type="match status" value="1"/>
</dbReference>
<dbReference type="Proteomes" id="UP000054375">
    <property type="component" value="Unassembled WGS sequence"/>
</dbReference>
<evidence type="ECO:0000256" key="2">
    <source>
        <dbReference type="ARBA" id="ARBA00023125"/>
    </source>
</evidence>
<comment type="caution">
    <text evidence="5">The sequence shown here is derived from an EMBL/GenBank/DDBJ whole genome shotgun (WGS) entry which is preliminary data.</text>
</comment>
<proteinExistence type="inferred from homology"/>
<reference evidence="5 6" key="1">
    <citation type="submission" date="2015-10" db="EMBL/GenBank/DDBJ databases">
        <title>Draft genome sequence of Streptomyces griseorubiginosus DSM 40469, type strain for the species Streptomyces griseorubiginosus.</title>
        <authorList>
            <person name="Ruckert C."/>
            <person name="Winkler A."/>
            <person name="Kalinowski J."/>
            <person name="Kampfer P."/>
            <person name="Glaeser S."/>
        </authorList>
    </citation>
    <scope>NUCLEOTIDE SEQUENCE [LARGE SCALE GENOMIC DNA]</scope>
    <source>
        <strain evidence="5 6">DSM 40469</strain>
    </source>
</reference>
<comment type="similarity">
    <text evidence="1">Belongs to the 'phage' integrase family.</text>
</comment>
<dbReference type="PANTHER" id="PTHR30349">
    <property type="entry name" value="PHAGE INTEGRASE-RELATED"/>
    <property type="match status" value="1"/>
</dbReference>
<dbReference type="AlphaFoldDB" id="A0A124HVE8"/>
<dbReference type="EMBL" id="LMWV01000050">
    <property type="protein sequence ID" value="KUN58229.1"/>
    <property type="molecule type" value="Genomic_DNA"/>
</dbReference>
<dbReference type="InterPro" id="IPR011010">
    <property type="entry name" value="DNA_brk_join_enz"/>
</dbReference>
<evidence type="ECO:0000259" key="4">
    <source>
        <dbReference type="PROSITE" id="PS51898"/>
    </source>
</evidence>
<evidence type="ECO:0000256" key="1">
    <source>
        <dbReference type="ARBA" id="ARBA00008857"/>
    </source>
</evidence>
<keyword evidence="6" id="KW-1185">Reference proteome</keyword>
<dbReference type="GO" id="GO:0015074">
    <property type="term" value="P:DNA integration"/>
    <property type="evidence" value="ECO:0007669"/>
    <property type="project" value="InterPro"/>
</dbReference>
<accession>A0A124HVE8</accession>
<dbReference type="InterPro" id="IPR002104">
    <property type="entry name" value="Integrase_catalytic"/>
</dbReference>
<dbReference type="Gene3D" id="1.10.443.10">
    <property type="entry name" value="Intergrase catalytic core"/>
    <property type="match status" value="1"/>
</dbReference>
<keyword evidence="2" id="KW-0238">DNA-binding</keyword>
<dbReference type="PROSITE" id="PS51898">
    <property type="entry name" value="TYR_RECOMBINASE"/>
    <property type="match status" value="1"/>
</dbReference>
<sequence length="357" mass="39537">MVVLRLVHSVGDECGEGPAGFEGELVDRFVLAGMGAGISDRSLADDRSVVGDLVRSTGRRVWEIGAQDVDGWLASLRQERHLARSTVYDRANTIARFYNFLTLRYQREIHARTGWVVVQPVDEFNRPRHAGYGLVRVPPSVGEVEALFEGWRRELPGARKYLPAVRNYVVASLWRRVGLRLNESVMLDVGDWHPDLGRFGKLHVRYGKGSQGQGPRPRLVPGIDGVDVLLRWWLAEVRPQFPGDPADPGAPLFPGERRSAGGRVGAQALRSGLAGAVERFLPAWAGRLSPHGLRHFCASSLYGRGVDLKAIQELLGHEWLATTTGYIHVRTEHIEQAWARANERVAGRLSLDAGRGC</sequence>